<evidence type="ECO:0000256" key="3">
    <source>
        <dbReference type="PIRSR" id="PIRSR603564-2"/>
    </source>
</evidence>
<feature type="binding site" evidence="3">
    <location>
        <position position="56"/>
    </location>
    <ligand>
        <name>Mg(2+)</name>
        <dbReference type="ChEBI" id="CHEBI:18420"/>
    </ligand>
</feature>
<keyword evidence="3" id="KW-0460">Magnesium</keyword>
<keyword evidence="6" id="KW-1185">Reference proteome</keyword>
<dbReference type="SUPFAM" id="SSF55811">
    <property type="entry name" value="Nudix"/>
    <property type="match status" value="1"/>
</dbReference>
<proteinExistence type="predicted"/>
<dbReference type="RefSeq" id="WP_188699156.1">
    <property type="nucleotide sequence ID" value="NZ_BMLS01000009.1"/>
</dbReference>
<reference evidence="5" key="2">
    <citation type="submission" date="2020-09" db="EMBL/GenBank/DDBJ databases">
        <authorList>
            <person name="Sun Q."/>
            <person name="Zhou Y."/>
        </authorList>
    </citation>
    <scope>NUCLEOTIDE SEQUENCE</scope>
    <source>
        <strain evidence="5">CGMCC 1.7086</strain>
    </source>
</reference>
<dbReference type="PANTHER" id="PTHR43736:SF1">
    <property type="entry name" value="DIHYDRONEOPTERIN TRIPHOSPHATE DIPHOSPHATASE"/>
    <property type="match status" value="1"/>
</dbReference>
<dbReference type="PRINTS" id="PR01404">
    <property type="entry name" value="NPPPHYDRLASE"/>
</dbReference>
<protein>
    <submittedName>
        <fullName evidence="5">NUDIX pyrophosphatase</fullName>
    </submittedName>
</protein>
<evidence type="ECO:0000256" key="1">
    <source>
        <dbReference type="ARBA" id="ARBA00022801"/>
    </source>
</evidence>
<comment type="caution">
    <text evidence="5">The sequence shown here is derived from an EMBL/GenBank/DDBJ whole genome shotgun (WGS) entry which is preliminary data.</text>
</comment>
<feature type="binding site" evidence="3">
    <location>
        <position position="52"/>
    </location>
    <ligand>
        <name>Mg(2+)</name>
        <dbReference type="ChEBI" id="CHEBI:18420"/>
    </ligand>
</feature>
<feature type="binding site" evidence="2">
    <location>
        <position position="4"/>
    </location>
    <ligand>
        <name>substrate</name>
    </ligand>
</feature>
<feature type="binding site" evidence="2">
    <location>
        <position position="25"/>
    </location>
    <ligand>
        <name>substrate</name>
    </ligand>
</feature>
<evidence type="ECO:0000313" key="6">
    <source>
        <dbReference type="Proteomes" id="UP000606935"/>
    </source>
</evidence>
<evidence type="ECO:0000259" key="4">
    <source>
        <dbReference type="PROSITE" id="PS51462"/>
    </source>
</evidence>
<dbReference type="InterPro" id="IPR020084">
    <property type="entry name" value="NUDIX_hydrolase_CS"/>
</dbReference>
<dbReference type="Proteomes" id="UP000606935">
    <property type="component" value="Unassembled WGS sequence"/>
</dbReference>
<dbReference type="InterPro" id="IPR015797">
    <property type="entry name" value="NUDIX_hydrolase-like_dom_sf"/>
</dbReference>
<feature type="binding site" evidence="3">
    <location>
        <position position="113"/>
    </location>
    <ligand>
        <name>Mg(2+)</name>
        <dbReference type="ChEBI" id="CHEBI:18420"/>
    </ligand>
</feature>
<comment type="cofactor">
    <cofactor evidence="3">
        <name>Mg(2+)</name>
        <dbReference type="ChEBI" id="CHEBI:18420"/>
    </cofactor>
    <text evidence="3">Binds 1 Mg(2+) ion per subunit.</text>
</comment>
<dbReference type="PROSITE" id="PS00893">
    <property type="entry name" value="NUDIX_BOX"/>
    <property type="match status" value="1"/>
</dbReference>
<feature type="binding site" evidence="2">
    <location>
        <position position="36"/>
    </location>
    <ligand>
        <name>substrate</name>
    </ligand>
</feature>
<name>A0A918DM66_9ALTE</name>
<feature type="binding site" evidence="2">
    <location>
        <position position="131"/>
    </location>
    <ligand>
        <name>substrate</name>
    </ligand>
</feature>
<dbReference type="AlphaFoldDB" id="A0A918DM66"/>
<dbReference type="InterPro" id="IPR003564">
    <property type="entry name" value="DHNTPase"/>
</dbReference>
<feature type="domain" description="Nudix hydrolase" evidence="4">
    <location>
        <begin position="4"/>
        <end position="142"/>
    </location>
</feature>
<organism evidence="5 6">
    <name type="scientific">Bowmanella pacifica</name>
    <dbReference type="NCBI Taxonomy" id="502051"/>
    <lineage>
        <taxon>Bacteria</taxon>
        <taxon>Pseudomonadati</taxon>
        <taxon>Pseudomonadota</taxon>
        <taxon>Gammaproteobacteria</taxon>
        <taxon>Alteromonadales</taxon>
        <taxon>Alteromonadaceae</taxon>
        <taxon>Bowmanella</taxon>
    </lineage>
</organism>
<dbReference type="Gene3D" id="3.90.79.10">
    <property type="entry name" value="Nucleoside Triphosphate Pyrophosphohydrolase"/>
    <property type="match status" value="1"/>
</dbReference>
<dbReference type="GO" id="GO:0008828">
    <property type="term" value="F:dATP diphosphatase activity"/>
    <property type="evidence" value="ECO:0007669"/>
    <property type="project" value="InterPro"/>
</dbReference>
<dbReference type="Pfam" id="PF00293">
    <property type="entry name" value="NUDIX"/>
    <property type="match status" value="1"/>
</dbReference>
<sequence length="149" mass="17287">MSFKQPRSVLVVIYDQHHRVLVMQRLDDANFWQSVTGSMEPDEQPFDTALREVLEETGIDVATLGYQLVDCAITNQYDIRPAWRHRYAPGVTTNTEYVFCLQVKSGQTIALSEHSDYLWLPWREAAQKVWSQTNREAIKRLAKAWGEDL</sequence>
<dbReference type="GO" id="GO:0019177">
    <property type="term" value="F:dihydroneopterin triphosphate pyrophosphohydrolase activity"/>
    <property type="evidence" value="ECO:0007669"/>
    <property type="project" value="InterPro"/>
</dbReference>
<dbReference type="CDD" id="cd04664">
    <property type="entry name" value="NUDIX_DHNTPase_like"/>
    <property type="match status" value="1"/>
</dbReference>
<dbReference type="GO" id="GO:0046656">
    <property type="term" value="P:folic acid biosynthetic process"/>
    <property type="evidence" value="ECO:0007669"/>
    <property type="project" value="InterPro"/>
</dbReference>
<keyword evidence="1" id="KW-0378">Hydrolase</keyword>
<accession>A0A918DM66</accession>
<dbReference type="GO" id="GO:0046872">
    <property type="term" value="F:metal ion binding"/>
    <property type="evidence" value="ECO:0007669"/>
    <property type="project" value="UniProtKB-KW"/>
</dbReference>
<dbReference type="PANTHER" id="PTHR43736">
    <property type="entry name" value="ADP-RIBOSE PYROPHOSPHATASE"/>
    <property type="match status" value="1"/>
</dbReference>
<dbReference type="InterPro" id="IPR000086">
    <property type="entry name" value="NUDIX_hydrolase_dom"/>
</dbReference>
<dbReference type="NCBIfam" id="NF006961">
    <property type="entry name" value="PRK09438.1"/>
    <property type="match status" value="1"/>
</dbReference>
<reference evidence="5" key="1">
    <citation type="journal article" date="2014" name="Int. J. Syst. Evol. Microbiol.">
        <title>Complete genome sequence of Corynebacterium casei LMG S-19264T (=DSM 44701T), isolated from a smear-ripened cheese.</title>
        <authorList>
            <consortium name="US DOE Joint Genome Institute (JGI-PGF)"/>
            <person name="Walter F."/>
            <person name="Albersmeier A."/>
            <person name="Kalinowski J."/>
            <person name="Ruckert C."/>
        </authorList>
    </citation>
    <scope>NUCLEOTIDE SEQUENCE</scope>
    <source>
        <strain evidence="5">CGMCC 1.7086</strain>
    </source>
</reference>
<keyword evidence="3" id="KW-0479">Metal-binding</keyword>
<dbReference type="EMBL" id="BMLS01000009">
    <property type="protein sequence ID" value="GGO74943.1"/>
    <property type="molecule type" value="Genomic_DNA"/>
</dbReference>
<dbReference type="PROSITE" id="PS51462">
    <property type="entry name" value="NUDIX"/>
    <property type="match status" value="1"/>
</dbReference>
<gene>
    <name evidence="5" type="ORF">GCM10010982_38960</name>
</gene>
<evidence type="ECO:0000256" key="2">
    <source>
        <dbReference type="PIRSR" id="PIRSR603564-1"/>
    </source>
</evidence>
<evidence type="ECO:0000313" key="5">
    <source>
        <dbReference type="EMBL" id="GGO74943.1"/>
    </source>
</evidence>